<dbReference type="InterPro" id="IPR042100">
    <property type="entry name" value="Bug_dom1"/>
</dbReference>
<reference evidence="3" key="1">
    <citation type="submission" date="2023-01" db="EMBL/GenBank/DDBJ databases">
        <title>Xenophilus mangrovi sp. nov., isolated from soil of Mangrove nature reserve.</title>
        <authorList>
            <person name="Xu S."/>
            <person name="Liu Z."/>
            <person name="Xu Y."/>
        </authorList>
    </citation>
    <scope>NUCLEOTIDE SEQUENCE</scope>
    <source>
        <strain evidence="3">YW8</strain>
    </source>
</reference>
<comment type="similarity">
    <text evidence="1">Belongs to the UPF0065 (bug) family.</text>
</comment>
<dbReference type="SUPFAM" id="SSF53850">
    <property type="entry name" value="Periplasmic binding protein-like II"/>
    <property type="match status" value="1"/>
</dbReference>
<evidence type="ECO:0000256" key="2">
    <source>
        <dbReference type="SAM" id="SignalP"/>
    </source>
</evidence>
<name>A0AAE3N801_9BURK</name>
<dbReference type="AlphaFoldDB" id="A0AAE3N801"/>
<keyword evidence="2" id="KW-0732">Signal</keyword>
<comment type="caution">
    <text evidence="3">The sequence shown here is derived from an EMBL/GenBank/DDBJ whole genome shotgun (WGS) entry which is preliminary data.</text>
</comment>
<dbReference type="CDD" id="cd07012">
    <property type="entry name" value="PBP2_Bug_TTT"/>
    <property type="match status" value="1"/>
</dbReference>
<dbReference type="EMBL" id="JAQIPB010000007">
    <property type="protein sequence ID" value="MDA7417720.1"/>
    <property type="molecule type" value="Genomic_DNA"/>
</dbReference>
<evidence type="ECO:0000313" key="4">
    <source>
        <dbReference type="Proteomes" id="UP001212602"/>
    </source>
</evidence>
<dbReference type="Pfam" id="PF03401">
    <property type="entry name" value="TctC"/>
    <property type="match status" value="1"/>
</dbReference>
<protein>
    <submittedName>
        <fullName evidence="3">Tripartite tricarboxylate transporter substrate binding protein</fullName>
    </submittedName>
</protein>
<proteinExistence type="inferred from homology"/>
<feature type="signal peptide" evidence="2">
    <location>
        <begin position="1"/>
        <end position="24"/>
    </location>
</feature>
<accession>A0AAE3N801</accession>
<dbReference type="PANTHER" id="PTHR42928">
    <property type="entry name" value="TRICARBOXYLATE-BINDING PROTEIN"/>
    <property type="match status" value="1"/>
</dbReference>
<dbReference type="Gene3D" id="3.40.190.10">
    <property type="entry name" value="Periplasmic binding protein-like II"/>
    <property type="match status" value="1"/>
</dbReference>
<organism evidence="3 4">
    <name type="scientific">Xenophilus arseniciresistens</name>
    <dbReference type="NCBI Taxonomy" id="1283306"/>
    <lineage>
        <taxon>Bacteria</taxon>
        <taxon>Pseudomonadati</taxon>
        <taxon>Pseudomonadota</taxon>
        <taxon>Betaproteobacteria</taxon>
        <taxon>Burkholderiales</taxon>
        <taxon>Comamonadaceae</taxon>
        <taxon>Xenophilus</taxon>
    </lineage>
</organism>
<evidence type="ECO:0000313" key="3">
    <source>
        <dbReference type="EMBL" id="MDA7417720.1"/>
    </source>
</evidence>
<dbReference type="InterPro" id="IPR005064">
    <property type="entry name" value="BUG"/>
</dbReference>
<dbReference type="Gene3D" id="3.40.190.150">
    <property type="entry name" value="Bordetella uptake gene, domain 1"/>
    <property type="match status" value="1"/>
</dbReference>
<feature type="chain" id="PRO_5042297830" evidence="2">
    <location>
        <begin position="25"/>
        <end position="322"/>
    </location>
</feature>
<sequence>MNKSLTHTLTLALAATLAMASAQAQPDFPNKAVKLVVPFAPGGSSDSSARILAEQLSVKWKQPVIIENKPGANGSLAASFVAKSPANGYTILYTPVSIGTIKLFVKSPGFDPLKDLTPVTQVARGDYVLNVQKDLPVNTIGEFADYARNNAGKVFHGSFGGASQMAFEQLAGMLKFKAIDVPYRGEAPAFAALIGGETHAMFSTLTTARPFIEAGRVKALGLASKSRSPLAPDIKSADESGAKGFHVDFWFGLTVPAGTPPEVVQKLNADVNEVLARAEVKERFLGMGLSAAPTSPQEFGKIIKYESERWVDTARRIGLQPQ</sequence>
<keyword evidence="4" id="KW-1185">Reference proteome</keyword>
<dbReference type="PIRSF" id="PIRSF017082">
    <property type="entry name" value="YflP"/>
    <property type="match status" value="1"/>
</dbReference>
<dbReference type="PANTHER" id="PTHR42928:SF5">
    <property type="entry name" value="BLR1237 PROTEIN"/>
    <property type="match status" value="1"/>
</dbReference>
<dbReference type="Proteomes" id="UP001212602">
    <property type="component" value="Unassembled WGS sequence"/>
</dbReference>
<dbReference type="RefSeq" id="WP_271428959.1">
    <property type="nucleotide sequence ID" value="NZ_JAQIPB010000007.1"/>
</dbReference>
<evidence type="ECO:0000256" key="1">
    <source>
        <dbReference type="ARBA" id="ARBA00006987"/>
    </source>
</evidence>
<gene>
    <name evidence="3" type="ORF">PGB34_15260</name>
</gene>